<proteinExistence type="predicted"/>
<gene>
    <name evidence="2" type="ORF">BGZ65_011752</name>
</gene>
<sequence>MPPLSLRSLILTVSVAVLATFTAAAPIPTPSPEDPCRVLGSKDQGITYDEVAACYQYIPYDANVAVSTLKTVHTLFDEFYVFRDSALTPNLAHPFTSGPVDIVDELNKIGQTDYQNDYQFHSALVKVIDSLNDAHAAYAVDCYAAYHFAQALTLYAPVIEGQQSIRVFIDLEKRGYDDCEVLTIDGQEAFPYIRAFAETIGFSKDSGVRLNQALASYIYDQERGEFVLSSGRFSERVTLPGKGSLTYELQCANSPTPVTVEDGWLVIKQTQSSFTDYESYLSNVCHAPNSADSQNHALFNPVKQPLITMPKKSVLLELLDDESTPEESPYGFPDAPYIGSGNATVYYQLKNFQGNGGGSVAFASLLVQAFFPNKDPLEKSLPSDLRVSKSIQDLSTAVFNTGNGGRYNAAYYVDVQTGSPYSSNSLFYDVVTLTRNGRQAVYSKTTTLYPRISPKYSQLATYPWTANADHITILTDGRCGSACALSTHYFTLHDVPAYAIGGYQGQDLSMFSFPGGAVSSLNDLNSIYSDANVASPMENLPYEGDVYLPILEIYAKGASVPMEYDPSQYTASFHLDRTLEAAKSCGNRLLILLGYKLIS</sequence>
<comment type="caution">
    <text evidence="2">The sequence shown here is derived from an EMBL/GenBank/DDBJ whole genome shotgun (WGS) entry which is preliminary data.</text>
</comment>
<dbReference type="InterPro" id="IPR052766">
    <property type="entry name" value="S41A_metabolite_peptidase"/>
</dbReference>
<protein>
    <recommendedName>
        <fullName evidence="4">Tail specific protease domain-containing protein</fullName>
    </recommendedName>
</protein>
<evidence type="ECO:0008006" key="4">
    <source>
        <dbReference type="Google" id="ProtNLM"/>
    </source>
</evidence>
<evidence type="ECO:0000256" key="1">
    <source>
        <dbReference type="SAM" id="SignalP"/>
    </source>
</evidence>
<keyword evidence="1" id="KW-0732">Signal</keyword>
<dbReference type="PANTHER" id="PTHR37049">
    <property type="entry name" value="PEPTIDASE S41 FAMILY PROTEIN"/>
    <property type="match status" value="1"/>
</dbReference>
<accession>A0A9P6MJN3</accession>
<evidence type="ECO:0000313" key="3">
    <source>
        <dbReference type="Proteomes" id="UP000749646"/>
    </source>
</evidence>
<dbReference type="Proteomes" id="UP000749646">
    <property type="component" value="Unassembled WGS sequence"/>
</dbReference>
<dbReference type="OrthoDB" id="27214at2759"/>
<name>A0A9P6MJN3_9FUNG</name>
<keyword evidence="3" id="KW-1185">Reference proteome</keyword>
<reference evidence="2" key="1">
    <citation type="journal article" date="2020" name="Fungal Divers.">
        <title>Resolving the Mortierellaceae phylogeny through synthesis of multi-gene phylogenetics and phylogenomics.</title>
        <authorList>
            <person name="Vandepol N."/>
            <person name="Liber J."/>
            <person name="Desiro A."/>
            <person name="Na H."/>
            <person name="Kennedy M."/>
            <person name="Barry K."/>
            <person name="Grigoriev I.V."/>
            <person name="Miller A.N."/>
            <person name="O'Donnell K."/>
            <person name="Stajich J.E."/>
            <person name="Bonito G."/>
        </authorList>
    </citation>
    <scope>NUCLEOTIDE SEQUENCE</scope>
    <source>
        <strain evidence="2">MES-2147</strain>
    </source>
</reference>
<organism evidence="2 3">
    <name type="scientific">Modicella reniformis</name>
    <dbReference type="NCBI Taxonomy" id="1440133"/>
    <lineage>
        <taxon>Eukaryota</taxon>
        <taxon>Fungi</taxon>
        <taxon>Fungi incertae sedis</taxon>
        <taxon>Mucoromycota</taxon>
        <taxon>Mortierellomycotina</taxon>
        <taxon>Mortierellomycetes</taxon>
        <taxon>Mortierellales</taxon>
        <taxon>Mortierellaceae</taxon>
        <taxon>Modicella</taxon>
    </lineage>
</organism>
<feature type="chain" id="PRO_5040328639" description="Tail specific protease domain-containing protein" evidence="1">
    <location>
        <begin position="25"/>
        <end position="599"/>
    </location>
</feature>
<dbReference type="EMBL" id="JAAAHW010000205">
    <property type="protein sequence ID" value="KAG0005187.1"/>
    <property type="molecule type" value="Genomic_DNA"/>
</dbReference>
<dbReference type="AlphaFoldDB" id="A0A9P6MJN3"/>
<dbReference type="PANTHER" id="PTHR37049:SF4">
    <property type="entry name" value="RHODANESE DOMAIN-CONTAINING PROTEIN"/>
    <property type="match status" value="1"/>
</dbReference>
<feature type="signal peptide" evidence="1">
    <location>
        <begin position="1"/>
        <end position="24"/>
    </location>
</feature>
<evidence type="ECO:0000313" key="2">
    <source>
        <dbReference type="EMBL" id="KAG0005187.1"/>
    </source>
</evidence>